<keyword evidence="2" id="KW-1003">Cell membrane</keyword>
<evidence type="ECO:0000256" key="5">
    <source>
        <dbReference type="ARBA" id="ARBA00023136"/>
    </source>
</evidence>
<dbReference type="InterPro" id="IPR046530">
    <property type="entry name" value="BIM1-like_dom"/>
</dbReference>
<keyword evidence="4 9" id="KW-0732">Signal</keyword>
<organism evidence="11 12">
    <name type="scientific">Apiospora marii</name>
    <dbReference type="NCBI Taxonomy" id="335849"/>
    <lineage>
        <taxon>Eukaryota</taxon>
        <taxon>Fungi</taxon>
        <taxon>Dikarya</taxon>
        <taxon>Ascomycota</taxon>
        <taxon>Pezizomycotina</taxon>
        <taxon>Sordariomycetes</taxon>
        <taxon>Xylariomycetidae</taxon>
        <taxon>Amphisphaeriales</taxon>
        <taxon>Apiosporaceae</taxon>
        <taxon>Apiospora</taxon>
    </lineage>
</organism>
<keyword evidence="7" id="KW-0449">Lipoprotein</keyword>
<proteinExistence type="predicted"/>
<dbReference type="CDD" id="cd21176">
    <property type="entry name" value="LPMO_auxiliary-like"/>
    <property type="match status" value="1"/>
</dbReference>
<protein>
    <recommendedName>
        <fullName evidence="10">Copper acquisition factor BIM1-like domain-containing protein</fullName>
    </recommendedName>
</protein>
<keyword evidence="3" id="KW-0336">GPI-anchor</keyword>
<feature type="signal peptide" evidence="9">
    <location>
        <begin position="1"/>
        <end position="23"/>
    </location>
</feature>
<comment type="caution">
    <text evidence="11">The sequence shown here is derived from an EMBL/GenBank/DDBJ whole genome shotgun (WGS) entry which is preliminary data.</text>
</comment>
<evidence type="ECO:0000313" key="12">
    <source>
        <dbReference type="Proteomes" id="UP001396898"/>
    </source>
</evidence>
<dbReference type="Proteomes" id="UP001396898">
    <property type="component" value="Unassembled WGS sequence"/>
</dbReference>
<evidence type="ECO:0000256" key="9">
    <source>
        <dbReference type="SAM" id="SignalP"/>
    </source>
</evidence>
<sequence>MAPSVLSLASATVLLFLSSAAQAHFQVQYPPTIGPFNDDKEGDSPCGGYTPDFSKANDFHVGGDAIATKSGHPQTQWLYRITTDDKAAGNWTQVYRQVQQNGVGTFCVPKVTVPESYIGQKAVLSIVAAGDDGMLYQCAVVNFVAGVNDKTPSACTNSSSVTADFKDDSKLAALVGSSTNTTSGGGSSTSSTPSSSSPKSAAAGIYGSMSDARALLAVGPLAALAMMVL</sequence>
<keyword evidence="5" id="KW-0472">Membrane</keyword>
<evidence type="ECO:0000256" key="8">
    <source>
        <dbReference type="SAM" id="MobiDB-lite"/>
    </source>
</evidence>
<keyword evidence="12" id="KW-1185">Reference proteome</keyword>
<dbReference type="PANTHER" id="PTHR34992:SF1">
    <property type="entry name" value="COPPER ACQUISITION FACTOR BIM1-LIKE DOMAIN-CONTAINING PROTEIN"/>
    <property type="match status" value="1"/>
</dbReference>
<evidence type="ECO:0000256" key="1">
    <source>
        <dbReference type="ARBA" id="ARBA00004609"/>
    </source>
</evidence>
<evidence type="ECO:0000259" key="10">
    <source>
        <dbReference type="Pfam" id="PF20238"/>
    </source>
</evidence>
<reference evidence="11 12" key="1">
    <citation type="submission" date="2023-01" db="EMBL/GenBank/DDBJ databases">
        <title>Analysis of 21 Apiospora genomes using comparative genomics revels a genus with tremendous synthesis potential of carbohydrate active enzymes and secondary metabolites.</title>
        <authorList>
            <person name="Sorensen T."/>
        </authorList>
    </citation>
    <scope>NUCLEOTIDE SEQUENCE [LARGE SCALE GENOMIC DNA]</scope>
    <source>
        <strain evidence="11 12">CBS 20057</strain>
    </source>
</reference>
<comment type="subcellular location">
    <subcellularLocation>
        <location evidence="1">Cell membrane</location>
        <topology evidence="1">Lipid-anchor</topology>
        <topology evidence="1">GPI-anchor</topology>
    </subcellularLocation>
</comment>
<evidence type="ECO:0000256" key="7">
    <source>
        <dbReference type="ARBA" id="ARBA00023288"/>
    </source>
</evidence>
<evidence type="ECO:0000256" key="6">
    <source>
        <dbReference type="ARBA" id="ARBA00023180"/>
    </source>
</evidence>
<evidence type="ECO:0000256" key="2">
    <source>
        <dbReference type="ARBA" id="ARBA00022475"/>
    </source>
</evidence>
<name>A0ABR1S3B4_9PEZI</name>
<accession>A0ABR1S3B4</accession>
<evidence type="ECO:0000256" key="4">
    <source>
        <dbReference type="ARBA" id="ARBA00022729"/>
    </source>
</evidence>
<dbReference type="EMBL" id="JAQQWI010000007">
    <property type="protein sequence ID" value="KAK8026342.1"/>
    <property type="molecule type" value="Genomic_DNA"/>
</dbReference>
<feature type="domain" description="Copper acquisition factor BIM1-like" evidence="10">
    <location>
        <begin position="22"/>
        <end position="159"/>
    </location>
</feature>
<gene>
    <name evidence="11" type="ORF">PG991_003398</name>
</gene>
<dbReference type="InterPro" id="IPR046936">
    <property type="entry name" value="BIM1-like"/>
</dbReference>
<feature type="chain" id="PRO_5046813409" description="Copper acquisition factor BIM1-like domain-containing protein" evidence="9">
    <location>
        <begin position="24"/>
        <end position="229"/>
    </location>
</feature>
<evidence type="ECO:0000256" key="3">
    <source>
        <dbReference type="ARBA" id="ARBA00022622"/>
    </source>
</evidence>
<keyword evidence="6" id="KW-0325">Glycoprotein</keyword>
<dbReference type="PANTHER" id="PTHR34992">
    <property type="entry name" value="HYPHAL ANASTAMOSIS-7 PROTEIN"/>
    <property type="match status" value="1"/>
</dbReference>
<evidence type="ECO:0000313" key="11">
    <source>
        <dbReference type="EMBL" id="KAK8026342.1"/>
    </source>
</evidence>
<feature type="region of interest" description="Disordered" evidence="8">
    <location>
        <begin position="176"/>
        <end position="198"/>
    </location>
</feature>
<dbReference type="Pfam" id="PF20238">
    <property type="entry name" value="BIM1-like_dom"/>
    <property type="match status" value="1"/>
</dbReference>